<comment type="similarity">
    <text evidence="2">Belongs to the mitochondrial carrier (TC 2.A.29) family.</text>
</comment>
<feature type="region of interest" description="Disordered" evidence="9">
    <location>
        <begin position="286"/>
        <end position="313"/>
    </location>
</feature>
<accession>A0A078AC70</accession>
<dbReference type="PROSITE" id="PS50920">
    <property type="entry name" value="SOLCAR"/>
    <property type="match status" value="2"/>
</dbReference>
<evidence type="ECO:0000256" key="10">
    <source>
        <dbReference type="SAM" id="Phobius"/>
    </source>
</evidence>
<keyword evidence="5" id="KW-0677">Repeat</keyword>
<feature type="compositionally biased region" description="Polar residues" evidence="9">
    <location>
        <begin position="10"/>
        <end position="22"/>
    </location>
</feature>
<dbReference type="GO" id="GO:0016020">
    <property type="term" value="C:membrane"/>
    <property type="evidence" value="ECO:0007669"/>
    <property type="project" value="UniProtKB-SubCell"/>
</dbReference>
<dbReference type="InParanoid" id="A0A078AC70"/>
<evidence type="ECO:0000256" key="1">
    <source>
        <dbReference type="ARBA" id="ARBA00004141"/>
    </source>
</evidence>
<keyword evidence="3" id="KW-0813">Transport</keyword>
<evidence type="ECO:0000256" key="2">
    <source>
        <dbReference type="ARBA" id="ARBA00006375"/>
    </source>
</evidence>
<dbReference type="Pfam" id="PF00153">
    <property type="entry name" value="Mito_carr"/>
    <property type="match status" value="2"/>
</dbReference>
<dbReference type="EMBL" id="CCKQ01008365">
    <property type="protein sequence ID" value="CDW79824.1"/>
    <property type="molecule type" value="Genomic_DNA"/>
</dbReference>
<feature type="repeat" description="Solcar" evidence="8">
    <location>
        <begin position="126"/>
        <end position="219"/>
    </location>
</feature>
<proteinExistence type="inferred from homology"/>
<feature type="region of interest" description="Disordered" evidence="9">
    <location>
        <begin position="1"/>
        <end position="22"/>
    </location>
</feature>
<dbReference type="InterPro" id="IPR002067">
    <property type="entry name" value="MCP"/>
</dbReference>
<keyword evidence="6 10" id="KW-1133">Transmembrane helix</keyword>
<evidence type="ECO:0000313" key="11">
    <source>
        <dbReference type="EMBL" id="CDW79824.1"/>
    </source>
</evidence>
<dbReference type="Proteomes" id="UP000039865">
    <property type="component" value="Unassembled WGS sequence"/>
</dbReference>
<evidence type="ECO:0000256" key="3">
    <source>
        <dbReference type="ARBA" id="ARBA00022448"/>
    </source>
</evidence>
<protein>
    <submittedName>
        <fullName evidence="11">Mitochondrial carrier protein</fullName>
    </submittedName>
</protein>
<keyword evidence="12" id="KW-1185">Reference proteome</keyword>
<dbReference type="AlphaFoldDB" id="A0A078AC70"/>
<dbReference type="PRINTS" id="PR00926">
    <property type="entry name" value="MITOCARRIER"/>
</dbReference>
<feature type="transmembrane region" description="Helical" evidence="10">
    <location>
        <begin position="130"/>
        <end position="152"/>
    </location>
</feature>
<sequence length="826" mass="95655">MATTIDKKQNTNTDLQKRSAVNNTGTQKQISAKVRFLSSNWASIISVTFCFPLEVLKTRLQIQGQMSHEKYGVLSLKKIIQEEGFRGLYRGYQVSVFCIPLFHTIYFPLYESTKLRFKEDYGWQDDSFKLYSASAGISGLICNIITNPFWVVRTRMQAEIFRSAQQEHYERVYQGLFHSLNKIRHEEGARALFSGLTASILGISHALIYFPLYEKSKLYFKRTFQPDEDKLSGRYVFLSAILSKFLRARQQDSRKTENSSNKLRHVLMNSIRKEGYLALRNQRVEAGQEDNDELNQRKKKGKKGEEDEDELEKSYRENAKSLLSTSVYEKIQKYSPFYLKLNTLSEKIRLYTQIFDSSKKSPESGSQTNKLQKYFGPYNVKRLKGSSVTRNQIKGRKVSFNNREELSSFQVSRNYNTNNGGDGSQQLSKAQRLLQENLRYKLGAIEEGGNSIGINQISQISGNSMVRMSGNIGDYIKNTVSLQQKLQQSSDLAHLEQANTVKNDMKEKLKSIIIKRRAHVDEVILSPLQEEEIKIKEDSEEKKHSKKGKYLRQLNTEDEEIDFIRGHRHYKSHIPKLGHHQTSNPRMNQTQNIVRESADQNRERMIKALNKESLYKKFVNSFLLKNDIITKSLDNRLHQIQNLSQHEDQQERVIKKKTRNKIKQNKSGAIHSNKDSNSMNVSLPSIKNIYSKHEFLPKSSSIVERARLTYQTPKAQDQRRYLQPIQDDPESKITSKFGSRAQSMSHSQTQLRHHFKNISSANQQLNNSSHNAIQEGSHISGDVNDPIFEVKKKKYRTKRKKNKSKKRDFTISKSFLTTNEVYMGVQ</sequence>
<dbReference type="OrthoDB" id="428293at2759"/>
<keyword evidence="4 8" id="KW-0812">Transmembrane</keyword>
<dbReference type="InterPro" id="IPR018108">
    <property type="entry name" value="MCP_transmembrane"/>
</dbReference>
<evidence type="ECO:0000256" key="7">
    <source>
        <dbReference type="ARBA" id="ARBA00023136"/>
    </source>
</evidence>
<dbReference type="PANTHER" id="PTHR45683">
    <property type="entry name" value="MITOCHONDRIAL NICOTINAMIDE ADENINE DINUCLEOTIDE TRANSPORTER 1-RELATED-RELATED"/>
    <property type="match status" value="1"/>
</dbReference>
<reference evidence="11 12" key="1">
    <citation type="submission" date="2014-06" db="EMBL/GenBank/DDBJ databases">
        <authorList>
            <person name="Swart Estienne"/>
        </authorList>
    </citation>
    <scope>NUCLEOTIDE SEQUENCE [LARGE SCALE GENOMIC DNA]</scope>
    <source>
        <strain evidence="11 12">130c</strain>
    </source>
</reference>
<gene>
    <name evidence="11" type="primary">Contig14634.g15591</name>
    <name evidence="11" type="ORF">STYLEM_8816</name>
</gene>
<evidence type="ECO:0000313" key="12">
    <source>
        <dbReference type="Proteomes" id="UP000039865"/>
    </source>
</evidence>
<name>A0A078AC70_STYLE</name>
<comment type="subcellular location">
    <subcellularLocation>
        <location evidence="1">Membrane</location>
        <topology evidence="1">Multi-pass membrane protein</topology>
    </subcellularLocation>
</comment>
<dbReference type="GO" id="GO:0015215">
    <property type="term" value="F:nucleotide transmembrane transporter activity"/>
    <property type="evidence" value="ECO:0007669"/>
    <property type="project" value="UniProtKB-ARBA"/>
</dbReference>
<evidence type="ECO:0000256" key="5">
    <source>
        <dbReference type="ARBA" id="ARBA00022737"/>
    </source>
</evidence>
<evidence type="ECO:0000256" key="9">
    <source>
        <dbReference type="SAM" id="MobiDB-lite"/>
    </source>
</evidence>
<feature type="transmembrane region" description="Helical" evidence="10">
    <location>
        <begin position="191"/>
        <end position="212"/>
    </location>
</feature>
<evidence type="ECO:0000256" key="4">
    <source>
        <dbReference type="ARBA" id="ARBA00022692"/>
    </source>
</evidence>
<feature type="repeat" description="Solcar" evidence="8">
    <location>
        <begin position="30"/>
        <end position="116"/>
    </location>
</feature>
<dbReference type="InterPro" id="IPR044712">
    <property type="entry name" value="SLC25A32-like"/>
</dbReference>
<dbReference type="SUPFAM" id="SSF103506">
    <property type="entry name" value="Mitochondrial carrier"/>
    <property type="match status" value="1"/>
</dbReference>
<evidence type="ECO:0000256" key="6">
    <source>
        <dbReference type="ARBA" id="ARBA00022989"/>
    </source>
</evidence>
<dbReference type="Gene3D" id="1.50.40.10">
    <property type="entry name" value="Mitochondrial carrier domain"/>
    <property type="match status" value="1"/>
</dbReference>
<evidence type="ECO:0000256" key="8">
    <source>
        <dbReference type="PROSITE-ProRule" id="PRU00282"/>
    </source>
</evidence>
<organism evidence="11 12">
    <name type="scientific">Stylonychia lemnae</name>
    <name type="common">Ciliate</name>
    <dbReference type="NCBI Taxonomy" id="5949"/>
    <lineage>
        <taxon>Eukaryota</taxon>
        <taxon>Sar</taxon>
        <taxon>Alveolata</taxon>
        <taxon>Ciliophora</taxon>
        <taxon>Intramacronucleata</taxon>
        <taxon>Spirotrichea</taxon>
        <taxon>Stichotrichia</taxon>
        <taxon>Sporadotrichida</taxon>
        <taxon>Oxytrichidae</taxon>
        <taxon>Stylonychinae</taxon>
        <taxon>Stylonychia</taxon>
    </lineage>
</organism>
<dbReference type="InterPro" id="IPR023395">
    <property type="entry name" value="MCP_dom_sf"/>
</dbReference>
<feature type="transmembrane region" description="Helical" evidence="10">
    <location>
        <begin position="87"/>
        <end position="110"/>
    </location>
</feature>
<keyword evidence="7 8" id="KW-0472">Membrane</keyword>